<feature type="region of interest" description="Disordered" evidence="1">
    <location>
        <begin position="1"/>
        <end position="38"/>
    </location>
</feature>
<dbReference type="VEuPathDB" id="FungiDB:PC110_g19841"/>
<evidence type="ECO:0000259" key="2">
    <source>
        <dbReference type="Pfam" id="PF20253"/>
    </source>
</evidence>
<organism evidence="3 4">
    <name type="scientific">Phytophthora cactorum</name>
    <dbReference type="NCBI Taxonomy" id="29920"/>
    <lineage>
        <taxon>Eukaryota</taxon>
        <taxon>Sar</taxon>
        <taxon>Stramenopiles</taxon>
        <taxon>Oomycota</taxon>
        <taxon>Peronosporomycetes</taxon>
        <taxon>Peronosporales</taxon>
        <taxon>Peronosporaceae</taxon>
        <taxon>Phytophthora</taxon>
    </lineage>
</organism>
<feature type="compositionally biased region" description="Polar residues" evidence="1">
    <location>
        <begin position="13"/>
        <end position="35"/>
    </location>
</feature>
<dbReference type="EMBL" id="RCML01000159">
    <property type="protein sequence ID" value="KAG2988107.1"/>
    <property type="molecule type" value="Genomic_DNA"/>
</dbReference>
<feature type="domain" description="DUF6604" evidence="2">
    <location>
        <begin position="16"/>
        <end position="157"/>
    </location>
</feature>
<proteinExistence type="predicted"/>
<dbReference type="Pfam" id="PF20253">
    <property type="entry name" value="DUF6604"/>
    <property type="match status" value="1"/>
</dbReference>
<reference evidence="3" key="1">
    <citation type="submission" date="2018-10" db="EMBL/GenBank/DDBJ databases">
        <title>Effector identification in a new, highly contiguous assembly of the strawberry crown rot pathogen Phytophthora cactorum.</title>
        <authorList>
            <person name="Armitage A.D."/>
            <person name="Nellist C.F."/>
            <person name="Bates H."/>
            <person name="Vickerstaff R.J."/>
            <person name="Harrison R.J."/>
        </authorList>
    </citation>
    <scope>NUCLEOTIDE SEQUENCE</scope>
    <source>
        <strain evidence="3">P415</strain>
    </source>
</reference>
<gene>
    <name evidence="3" type="ORF">PC118_g6919</name>
</gene>
<evidence type="ECO:0000313" key="3">
    <source>
        <dbReference type="EMBL" id="KAG2988107.1"/>
    </source>
</evidence>
<dbReference type="Proteomes" id="UP000697107">
    <property type="component" value="Unassembled WGS sequence"/>
</dbReference>
<evidence type="ECO:0000256" key="1">
    <source>
        <dbReference type="SAM" id="MobiDB-lite"/>
    </source>
</evidence>
<comment type="caution">
    <text evidence="3">The sequence shown here is derived from an EMBL/GenBank/DDBJ whole genome shotgun (WGS) entry which is preliminary data.</text>
</comment>
<sequence>MLAPNSSHRELRNTSASALDTQKSLSREMASSPSWASGGDRGHRLFLQLLKDWHATLKTVTTQQETGTDSTRFENYYAVLEVDEDYFPNEGLFTAEAGAPRNAGVDRERLFNEAFAQALRLEVVYFFLELEELVEGVFRIYDQVKKGQRTMVEATVVNDDLT</sequence>
<dbReference type="AlphaFoldDB" id="A0A8T1G473"/>
<protein>
    <recommendedName>
        <fullName evidence="2">DUF6604 domain-containing protein</fullName>
    </recommendedName>
</protein>
<name>A0A8T1G473_9STRA</name>
<accession>A0A8T1G473</accession>
<dbReference type="InterPro" id="IPR046539">
    <property type="entry name" value="DUF6604"/>
</dbReference>
<evidence type="ECO:0000313" key="4">
    <source>
        <dbReference type="Proteomes" id="UP000697107"/>
    </source>
</evidence>